<organism evidence="1 2">
    <name type="scientific">Catellatospora aurea</name>
    <dbReference type="NCBI Taxonomy" id="1337874"/>
    <lineage>
        <taxon>Bacteria</taxon>
        <taxon>Bacillati</taxon>
        <taxon>Actinomycetota</taxon>
        <taxon>Actinomycetes</taxon>
        <taxon>Micromonosporales</taxon>
        <taxon>Micromonosporaceae</taxon>
        <taxon>Catellatospora</taxon>
    </lineage>
</organism>
<dbReference type="EMBL" id="JBHTAC010000004">
    <property type="protein sequence ID" value="MFC7242007.1"/>
    <property type="molecule type" value="Genomic_DNA"/>
</dbReference>
<sequence>MVVTGRDPDGALQLWRVGRRRLAWRPRSASSASQEPGPFPDLPGRLVGQALEWVPALAATVVVWPWRRCAGRWPVVAYTLGMADQSGYHYHEVVHSRAAADALAARWAAEIRKYGRPQGREPDEVVPDRHRLLDDWLGGGGA</sequence>
<reference evidence="2" key="1">
    <citation type="journal article" date="2019" name="Int. J. Syst. Evol. Microbiol.">
        <title>The Global Catalogue of Microorganisms (GCM) 10K type strain sequencing project: providing services to taxonomists for standard genome sequencing and annotation.</title>
        <authorList>
            <consortium name="The Broad Institute Genomics Platform"/>
            <consortium name="The Broad Institute Genome Sequencing Center for Infectious Disease"/>
            <person name="Wu L."/>
            <person name="Ma J."/>
        </authorList>
    </citation>
    <scope>NUCLEOTIDE SEQUENCE [LARGE SCALE GENOMIC DNA]</scope>
    <source>
        <strain evidence="2">CGMCC 1.9106</strain>
    </source>
</reference>
<comment type="caution">
    <text evidence="1">The sequence shown here is derived from an EMBL/GenBank/DDBJ whole genome shotgun (WGS) entry which is preliminary data.</text>
</comment>
<gene>
    <name evidence="1" type="ORF">ACFQO7_05880</name>
</gene>
<dbReference type="Proteomes" id="UP001596392">
    <property type="component" value="Unassembled WGS sequence"/>
</dbReference>
<proteinExistence type="predicted"/>
<name>A0ABW2GQ18_9ACTN</name>
<evidence type="ECO:0000313" key="1">
    <source>
        <dbReference type="EMBL" id="MFC7242007.1"/>
    </source>
</evidence>
<accession>A0ABW2GQ18</accession>
<evidence type="ECO:0000313" key="2">
    <source>
        <dbReference type="Proteomes" id="UP001596392"/>
    </source>
</evidence>
<dbReference type="RefSeq" id="WP_376805442.1">
    <property type="nucleotide sequence ID" value="NZ_JBHTAC010000004.1"/>
</dbReference>
<protein>
    <submittedName>
        <fullName evidence="1">Uncharacterized protein</fullName>
    </submittedName>
</protein>
<keyword evidence="2" id="KW-1185">Reference proteome</keyword>